<proteinExistence type="inferred from homology"/>
<dbReference type="PANTHER" id="PTHR13994">
    <property type="entry name" value="NUDIX HYDROLASE RELATED"/>
    <property type="match status" value="1"/>
</dbReference>
<comment type="caution">
    <text evidence="12">The sequence shown here is derived from an EMBL/GenBank/DDBJ whole genome shotgun (WGS) entry which is preliminary data.</text>
</comment>
<dbReference type="PROSITE" id="PS51462">
    <property type="entry name" value="NUDIX"/>
    <property type="match status" value="1"/>
</dbReference>
<evidence type="ECO:0000256" key="6">
    <source>
        <dbReference type="ARBA" id="ARBA00022801"/>
    </source>
</evidence>
<dbReference type="InterPro" id="IPR003293">
    <property type="entry name" value="Nudix_hydrolase6-like"/>
</dbReference>
<dbReference type="InterPro" id="IPR000086">
    <property type="entry name" value="NUDIX_hydrolase_dom"/>
</dbReference>
<dbReference type="Proteomes" id="UP000076078">
    <property type="component" value="Unassembled WGS sequence"/>
</dbReference>
<dbReference type="OMA" id="WRAEGHI"/>
<dbReference type="PROSITE" id="PS00893">
    <property type="entry name" value="NUDIX_BOX"/>
    <property type="match status" value="1"/>
</dbReference>
<dbReference type="InterPro" id="IPR020084">
    <property type="entry name" value="NUDIX_hydrolase_CS"/>
</dbReference>
<evidence type="ECO:0000256" key="5">
    <source>
        <dbReference type="ARBA" id="ARBA00022490"/>
    </source>
</evidence>
<dbReference type="InterPro" id="IPR040618">
    <property type="entry name" value="Pre-Nudix"/>
</dbReference>
<dbReference type="AlphaFoldDB" id="A0A151ZCK7"/>
<evidence type="ECO:0000256" key="1">
    <source>
        <dbReference type="ARBA" id="ARBA00004123"/>
    </source>
</evidence>
<dbReference type="Gene3D" id="3.90.79.10">
    <property type="entry name" value="Nucleoside Triphosphate Pyrophosphohydrolase"/>
    <property type="match status" value="1"/>
</dbReference>
<protein>
    <recommendedName>
        <fullName evidence="10">Nucleoside diphosphate-linked moiety X motif 6</fullName>
    </recommendedName>
</protein>
<dbReference type="OrthoDB" id="447842at2759"/>
<keyword evidence="5" id="KW-0963">Cytoplasm</keyword>
<name>A0A151ZCK7_TIELA</name>
<dbReference type="InterPro" id="IPR015797">
    <property type="entry name" value="NUDIX_hydrolase-like_dom_sf"/>
</dbReference>
<accession>A0A151ZCK7</accession>
<comment type="subcellular location">
    <subcellularLocation>
        <location evidence="3">Cytoplasm</location>
    </subcellularLocation>
    <subcellularLocation>
        <location evidence="2">Mitochondrion</location>
    </subcellularLocation>
    <subcellularLocation>
        <location evidence="1">Nucleus</location>
    </subcellularLocation>
</comment>
<dbReference type="Gene3D" id="3.40.630.30">
    <property type="match status" value="1"/>
</dbReference>
<organism evidence="12 13">
    <name type="scientific">Tieghemostelium lacteum</name>
    <name type="common">Slime mold</name>
    <name type="synonym">Dictyostelium lacteum</name>
    <dbReference type="NCBI Taxonomy" id="361077"/>
    <lineage>
        <taxon>Eukaryota</taxon>
        <taxon>Amoebozoa</taxon>
        <taxon>Evosea</taxon>
        <taxon>Eumycetozoa</taxon>
        <taxon>Dictyostelia</taxon>
        <taxon>Dictyosteliales</taxon>
        <taxon>Raperosteliaceae</taxon>
        <taxon>Tieghemostelium</taxon>
    </lineage>
</organism>
<dbReference type="PANTHER" id="PTHR13994:SF13">
    <property type="entry name" value="FI03680P"/>
    <property type="match status" value="1"/>
</dbReference>
<dbReference type="GO" id="GO:0005634">
    <property type="term" value="C:nucleus"/>
    <property type="evidence" value="ECO:0007669"/>
    <property type="project" value="UniProtKB-SubCell"/>
</dbReference>
<evidence type="ECO:0000313" key="12">
    <source>
        <dbReference type="EMBL" id="KYQ91682.1"/>
    </source>
</evidence>
<keyword evidence="13" id="KW-1185">Reference proteome</keyword>
<dbReference type="PRINTS" id="PR01356">
    <property type="entry name" value="GFGPROTEIN"/>
</dbReference>
<dbReference type="InParanoid" id="A0A151ZCK7"/>
<comment type="function">
    <text evidence="9">May contribute to the regulation of cell proliferation.</text>
</comment>
<evidence type="ECO:0000256" key="7">
    <source>
        <dbReference type="ARBA" id="ARBA00023128"/>
    </source>
</evidence>
<dbReference type="GO" id="GO:0047631">
    <property type="term" value="F:ADP-ribose diphosphatase activity"/>
    <property type="evidence" value="ECO:0007669"/>
    <property type="project" value="TreeGrafter"/>
</dbReference>
<evidence type="ECO:0000256" key="10">
    <source>
        <dbReference type="ARBA" id="ARBA00068898"/>
    </source>
</evidence>
<dbReference type="Pfam" id="PF18290">
    <property type="entry name" value="Nudix_hydro"/>
    <property type="match status" value="1"/>
</dbReference>
<dbReference type="EMBL" id="LODT01000034">
    <property type="protein sequence ID" value="KYQ91682.1"/>
    <property type="molecule type" value="Genomic_DNA"/>
</dbReference>
<comment type="similarity">
    <text evidence="4">Belongs to the Nudix hydrolase family.</text>
</comment>
<dbReference type="GO" id="GO:0035529">
    <property type="term" value="F:NADH pyrophosphatase activity"/>
    <property type="evidence" value="ECO:0007669"/>
    <property type="project" value="TreeGrafter"/>
</dbReference>
<sequence length="303" mass="34443">MSQGSRNLNPHQLALIEKYNSPSLKEKSILCGHPDIFDGITVDNTDQYPDTVELFETFLNNSLNFWIENKRRGIWIKVPESKAHLISVATRAGFTFHHCQADYIMLTKWIPTELNKLPHYTSHFIGCGGVVINDKNEILLITEKQRPDRWKIPGGALDVGEDLCNTAVREVFEETGIKSEFVSVLGFRQLQNYAFDRADIYYVCALKPLSSEINMDTNEIGQCKWTPIQEFVNLQTPYPLQKAVSRLAYEYCFNGYKGFKASEVANSVKPGNSYLYHGSNANIDELASKVEKKSDSQDPQFNI</sequence>
<dbReference type="CDD" id="cd04670">
    <property type="entry name" value="NUDIX_ASFGF2_Nudt6"/>
    <property type="match status" value="1"/>
</dbReference>
<evidence type="ECO:0000256" key="9">
    <source>
        <dbReference type="ARBA" id="ARBA00057091"/>
    </source>
</evidence>
<evidence type="ECO:0000256" key="2">
    <source>
        <dbReference type="ARBA" id="ARBA00004173"/>
    </source>
</evidence>
<evidence type="ECO:0000256" key="3">
    <source>
        <dbReference type="ARBA" id="ARBA00004496"/>
    </source>
</evidence>
<keyword evidence="7" id="KW-0496">Mitochondrion</keyword>
<evidence type="ECO:0000256" key="8">
    <source>
        <dbReference type="ARBA" id="ARBA00023242"/>
    </source>
</evidence>
<dbReference type="GO" id="GO:0051287">
    <property type="term" value="F:NAD binding"/>
    <property type="evidence" value="ECO:0007669"/>
    <property type="project" value="TreeGrafter"/>
</dbReference>
<dbReference type="GO" id="GO:0005739">
    <property type="term" value="C:mitochondrion"/>
    <property type="evidence" value="ECO:0007669"/>
    <property type="project" value="UniProtKB-SubCell"/>
</dbReference>
<dbReference type="Pfam" id="PF00293">
    <property type="entry name" value="NUDIX"/>
    <property type="match status" value="1"/>
</dbReference>
<dbReference type="SUPFAM" id="SSF55811">
    <property type="entry name" value="Nudix"/>
    <property type="match status" value="1"/>
</dbReference>
<evidence type="ECO:0000259" key="11">
    <source>
        <dbReference type="PROSITE" id="PS51462"/>
    </source>
</evidence>
<evidence type="ECO:0000256" key="4">
    <source>
        <dbReference type="ARBA" id="ARBA00005582"/>
    </source>
</evidence>
<keyword evidence="8" id="KW-0539">Nucleus</keyword>
<gene>
    <name evidence="12" type="ORF">DLAC_07459</name>
</gene>
<dbReference type="FunFam" id="3.90.79.10:FF:000027">
    <property type="entry name" value="nucleoside diphosphate-linked moiety X motif 6"/>
    <property type="match status" value="1"/>
</dbReference>
<reference evidence="12 13" key="1">
    <citation type="submission" date="2015-12" db="EMBL/GenBank/DDBJ databases">
        <title>Dictyostelia acquired genes for synthesis and detection of signals that induce cell-type specialization by lateral gene transfer from prokaryotes.</title>
        <authorList>
            <person name="Gloeckner G."/>
            <person name="Schaap P."/>
        </authorList>
    </citation>
    <scope>NUCLEOTIDE SEQUENCE [LARGE SCALE GENOMIC DNA]</scope>
    <source>
        <strain evidence="12 13">TK</strain>
    </source>
</reference>
<evidence type="ECO:0000313" key="13">
    <source>
        <dbReference type="Proteomes" id="UP000076078"/>
    </source>
</evidence>
<keyword evidence="6" id="KW-0378">Hydrolase</keyword>
<feature type="domain" description="Nudix hydrolase" evidence="11">
    <location>
        <begin position="122"/>
        <end position="248"/>
    </location>
</feature>